<organism evidence="1 2">
    <name type="scientific">Naganishia friedmannii</name>
    <dbReference type="NCBI Taxonomy" id="89922"/>
    <lineage>
        <taxon>Eukaryota</taxon>
        <taxon>Fungi</taxon>
        <taxon>Dikarya</taxon>
        <taxon>Basidiomycota</taxon>
        <taxon>Agaricomycotina</taxon>
        <taxon>Tremellomycetes</taxon>
        <taxon>Filobasidiales</taxon>
        <taxon>Filobasidiaceae</taxon>
        <taxon>Naganishia</taxon>
    </lineage>
</organism>
<evidence type="ECO:0000313" key="1">
    <source>
        <dbReference type="EMBL" id="KAJ9109209.1"/>
    </source>
</evidence>
<dbReference type="EMBL" id="JASBWT010000001">
    <property type="protein sequence ID" value="KAJ9109209.1"/>
    <property type="molecule type" value="Genomic_DNA"/>
</dbReference>
<dbReference type="Proteomes" id="UP001227268">
    <property type="component" value="Unassembled WGS sequence"/>
</dbReference>
<protein>
    <submittedName>
        <fullName evidence="1">Uncharacterized protein</fullName>
    </submittedName>
</protein>
<sequence length="2012" mass="222187">MGAQKRKRSDRADDRQIGNAGTRTVYKTYKTGKEIQTAVEFGSKESLNAINHQIRIPHSQQPVAITHPNVVLVQHYLALSPRLDEVFHVWKIAAERKDDSVMNAAVQLLTSIIALLTPLPYFRPLLMTIAGRVLDVGEAYSNYRDHAQLGMGLTTALAYVDPSMISSLSTTSITASNRGSDSSAHVTRLTLKVWTTLADGGCLKALPKLLSMRRKGGFAIDSDPLDRPDIRHLTVHFLLAYLSHPLFLAASKQLIPPLFANMKDDPPLTLYRIFQALWNNLNASGSPGVNRRTAVALLTEQSIEGILRLYGRDNREEATVRTGNTTPAEMAHEFLLKTCTKPGVGICFPDQGWYKRKGKAKLAELLTGTDGEAAGLGFDDEEEQEGRKEAGIFGIGMVHNKVLGNVVRKVGPKTVDDARMAQLVEQVLRACPELVAGYWPHSGLSVEPRLNAKWLATIAFLGKITLLPIPDESTFYLPSALVAETTSTPEHIPKATPPSVATMIEAILPAPLTKAHLTKGLSQPVGLLQHQTALALARCLRKLTHVQKLLAKIAADAHEDVAGSEREKENLWTRRSRELEIEARKRVPEVGVIIAFAQRSAASQALQASLEEEDTSAKAKSELLTESALRLFGLYYQALPTMAAEFKFDVGKLLVSSSSAKAEAQARKAAREGSVVDDTGSIASVGTTGTAGMGGGFGQARGDVQAFDALSQIHVLELLANVKEWDWTGKAAGSAYTYLYHVLQLYLATPHANTRSITEILLHRVLGKSIMFDHDASELALWLEMLPRTLKPETKPSPTTVIERLQLLSFLDDCVRRCSKTPYRYLEDMTAFFTDAGKLPSATQELPSPLLFTVLEQLQAKLAGHHIAAAAGQVIIDYVSLVILALVRKASGVQSALLLAERLESCIAQAETKRESTLPALRETCTELIHRINFIAGGRPQDSSELPEIYVEGEDKGEILRRQLLKARISNSAFRHELLNMRESEASEYARVIPFEITFGNTEWQNDSSISFLKSHYLEHGDLSKIPGYCTSLLQCLAQDLSESNEQRTNTLLDTITTALSTLRGSVDNAAFELAKQRVFRAESLMNILISPPLNVSIQHKPSHVHDVTLVRPILNRVHEVLSEESSQKDKRVQNLTTRWVAFFDPSLAELALSRFISSTNKASTDDKKVASKLLQRVNTPGPILRTLGSIVQLNLHSIATKSLRRWAPGRKHTSRFTGDDLESWWSRLNAQETSPESPSTADTISLASASEGVIELYTLAAEISPSIRSRLSSQLANLDWTTDQVERMVPLIAACSQADGALSSFGTEFWKATAGSAFEHGIGASVTLVRNYLESSDADRETIFAFVTHLLVQRKFKPTTENLELFNDLMANGTADGQIEQGKLVDACIHSLVRQLSNQQIMASETLSLVSAFGKTLDLVQPEAINAYMAEPILTNIVQDRLGQQEAVNFACTLVNKADFKTSVIRQHLQLLLFHPELDKLLTNDPAGLHRSNVAAYAKALFQASAYVACQPSFMEPLLAIFQASQSSADRDIMEIMQIFEKQRKASITALLKLWKGPGAQTAITSDTIGLEHIKRLDPQKVFATCLTFESRQAAFHTEQRLGGFYDVTFILSLAALAFREGNLNGLDMVDILRSNVLGLASCGLASKKGAIRSLSAKVLACAIVVIQRVAFQEKVVVTRILRLLRHGVQPSDDTSKSNAPSRIPFIMAVFFAHALRSTADPSSFLYPLVSRFLLQRPTLDFNDVPMLYNMLYAAGQGSKKERRWMARFIRDGVRSRADWRILQRRHTFALLASIYESSKDLILQQTILQAVSAMLKIDDAVIQLTEREGLLTWLYTNLESSTISAESHQAIVQLLEDVALILNRKEERRRAKVLALPEGDTSSVYMPRRWVAELSPCVELVSKQSDLPRLRTLSETILRVALANPELDTTTTVTALTSRLRRLDSAVDLTRDSDWEATVQALCRCGLLWTDAVDTSRAVAVMHKLTARMMALDSPLTRWLVNEWKASRKA</sequence>
<evidence type="ECO:0000313" key="2">
    <source>
        <dbReference type="Proteomes" id="UP001227268"/>
    </source>
</evidence>
<gene>
    <name evidence="1" type="ORF">QFC21_000538</name>
</gene>
<comment type="caution">
    <text evidence="1">The sequence shown here is derived from an EMBL/GenBank/DDBJ whole genome shotgun (WGS) entry which is preliminary data.</text>
</comment>
<proteinExistence type="predicted"/>
<name>A0ACC2WBU9_9TREE</name>
<reference evidence="1" key="1">
    <citation type="submission" date="2023-04" db="EMBL/GenBank/DDBJ databases">
        <title>Draft Genome sequencing of Naganishia species isolated from polar environments using Oxford Nanopore Technology.</title>
        <authorList>
            <person name="Leo P."/>
            <person name="Venkateswaran K."/>
        </authorList>
    </citation>
    <scope>NUCLEOTIDE SEQUENCE</scope>
    <source>
        <strain evidence="1">MNA-CCFEE 5423</strain>
    </source>
</reference>
<keyword evidence="2" id="KW-1185">Reference proteome</keyword>
<accession>A0ACC2WBU9</accession>